<proteinExistence type="predicted"/>
<sequence length="404" mass="45039">MQQIQTEPTGLLEGQGVDQSLLEIQENTSEQLPEPPQEVALTPTKRTRSSPGIDGHKTPTKKRRELDTEPGSVLTPVPPRIEQPSDSFTLQSLITDGQEVKKTNQRSKRSKIIDEITQIPPPRLDIFIQSVRNDIIQLPKQTANKLLTIPSTNSRHWGKGLLDLYESMLLNPMSHSAVELIANPEVVLGPVSAIHTTTDVTADGLPIHGTLLENTSKTNGTKTFEQISIDQTIQMPPTESWPINVTNDFSQPLPETSVKEPHATSKMISDHPHSEIIKTVYGDWLENGEDGNFRVPLTDKGIERSPTVEVRVARYQSRSSKTSSGSTILSTANLVKSNLLGYLHAFWSTNQVLTFKDLVPLLTSTKKDAIRMFSSLLELHKSKQVKLLQAEPYGHIYIQEYSMY</sequence>
<evidence type="ECO:0000259" key="2">
    <source>
        <dbReference type="Pfam" id="PF04824"/>
    </source>
</evidence>
<dbReference type="InterPro" id="IPR036390">
    <property type="entry name" value="WH_DNA-bd_sf"/>
</dbReference>
<dbReference type="InterPro" id="IPR023093">
    <property type="entry name" value="ScpA-like_C"/>
</dbReference>
<gene>
    <name evidence="4" type="primary">LOC124293066</name>
</gene>
<evidence type="ECO:0000313" key="4">
    <source>
        <dbReference type="RefSeq" id="XP_046588103.1"/>
    </source>
</evidence>
<feature type="region of interest" description="Disordered" evidence="1">
    <location>
        <begin position="1"/>
        <end position="86"/>
    </location>
</feature>
<dbReference type="RefSeq" id="XP_046588103.1">
    <property type="nucleotide sequence ID" value="XM_046732147.1"/>
</dbReference>
<dbReference type="GeneID" id="124293066"/>
<reference evidence="4" key="1">
    <citation type="submission" date="2025-08" db="UniProtKB">
        <authorList>
            <consortium name="RefSeq"/>
        </authorList>
    </citation>
    <scope>IDENTIFICATION</scope>
    <source>
        <tissue evidence="4">Thorax and Abdomen</tissue>
    </source>
</reference>
<accession>A0ABM3FJA5</accession>
<dbReference type="InterPro" id="IPR006909">
    <property type="entry name" value="Rad21/Rec8_C_eu"/>
</dbReference>
<dbReference type="Proteomes" id="UP000829291">
    <property type="component" value="Chromosome 1"/>
</dbReference>
<name>A0ABM3FJA5_NEOLC</name>
<protein>
    <submittedName>
        <fullName evidence="4">Uncharacterized protein LOC124293066</fullName>
    </submittedName>
</protein>
<dbReference type="SUPFAM" id="SSF46785">
    <property type="entry name" value="Winged helix' DNA-binding domain"/>
    <property type="match status" value="1"/>
</dbReference>
<dbReference type="Pfam" id="PF04824">
    <property type="entry name" value="Rad21_Rec8"/>
    <property type="match status" value="1"/>
</dbReference>
<evidence type="ECO:0000256" key="1">
    <source>
        <dbReference type="SAM" id="MobiDB-lite"/>
    </source>
</evidence>
<evidence type="ECO:0000313" key="3">
    <source>
        <dbReference type="Proteomes" id="UP000829291"/>
    </source>
</evidence>
<dbReference type="Gene3D" id="1.10.10.580">
    <property type="entry name" value="Structural maintenance of chromosome 1. Chain E"/>
    <property type="match status" value="1"/>
</dbReference>
<keyword evidence="3" id="KW-1185">Reference proteome</keyword>
<feature type="domain" description="Rad21/Rec8-like protein C-terminal eukaryotic" evidence="2">
    <location>
        <begin position="363"/>
        <end position="399"/>
    </location>
</feature>
<organism evidence="3 4">
    <name type="scientific">Neodiprion lecontei</name>
    <name type="common">Redheaded pine sawfly</name>
    <dbReference type="NCBI Taxonomy" id="441921"/>
    <lineage>
        <taxon>Eukaryota</taxon>
        <taxon>Metazoa</taxon>
        <taxon>Ecdysozoa</taxon>
        <taxon>Arthropoda</taxon>
        <taxon>Hexapoda</taxon>
        <taxon>Insecta</taxon>
        <taxon>Pterygota</taxon>
        <taxon>Neoptera</taxon>
        <taxon>Endopterygota</taxon>
        <taxon>Hymenoptera</taxon>
        <taxon>Tenthredinoidea</taxon>
        <taxon>Diprionidae</taxon>
        <taxon>Diprioninae</taxon>
        <taxon>Neodiprion</taxon>
    </lineage>
</organism>